<evidence type="ECO:0000256" key="1">
    <source>
        <dbReference type="ARBA" id="ARBA00010923"/>
    </source>
</evidence>
<dbReference type="PANTHER" id="PTHR30408">
    <property type="entry name" value="TYPE-1 RESTRICTION ENZYME ECOKI SPECIFICITY PROTEIN"/>
    <property type="match status" value="1"/>
</dbReference>
<protein>
    <recommendedName>
        <fullName evidence="4">Type I restriction modification DNA specificity domain-containing protein</fullName>
    </recommendedName>
</protein>
<comment type="similarity">
    <text evidence="1">Belongs to the type-I restriction system S methylase family.</text>
</comment>
<evidence type="ECO:0000313" key="5">
    <source>
        <dbReference type="EMBL" id="OYP54399.1"/>
    </source>
</evidence>
<evidence type="ECO:0000256" key="3">
    <source>
        <dbReference type="ARBA" id="ARBA00023125"/>
    </source>
</evidence>
<comment type="caution">
    <text evidence="5">The sequence shown here is derived from an EMBL/GenBank/DDBJ whole genome shotgun (WGS) entry which is preliminary data.</text>
</comment>
<dbReference type="EMBL" id="NPJF01000043">
    <property type="protein sequence ID" value="OYP54399.1"/>
    <property type="molecule type" value="Genomic_DNA"/>
</dbReference>
<keyword evidence="6" id="KW-1185">Reference proteome</keyword>
<name>A0ABX4EGY0_SEGBR</name>
<sequence length="401" mass="45313">MEEWKEYKISEVIDEISMGPFGSNIKVDNFIDSGVPVLNGSNLQGFKLNENSFNYVSQEKANSLGKANAHRGDVVITHRGTLGQIIYIPDDSKFEQYVISQSQFRLKLKKDLIRPDFFVYFFHTRLGQHRILMNASQVGVPALARPTSTFKEVCIPIPPMEKQNKVMDILHSLDDKIEVNRRINDNFYYAFFEIMLIWLLTSLENDNLEKQAMALFDMMFPAVASGEDMIGNVIIPKRGKGLLSKDAVEGSVPVVAGGLEPATYHNESNTVAPVVTISASGANAGFVNLWQIPVWSSDSSFIDASMTENVYFWYVMLKKRQKEIFDAQTGSAQPHIYPKHIAEMPMGNFEHSDVEKFTEIVTPMFEIRGRNLKESERLASIRDTLLPKLMSGELKLNEVNV</sequence>
<gene>
    <name evidence="5" type="ORF">CIK91_09160</name>
</gene>
<evidence type="ECO:0000256" key="2">
    <source>
        <dbReference type="ARBA" id="ARBA00022747"/>
    </source>
</evidence>
<organism evidence="5 6">
    <name type="scientific">Segatella bryantii</name>
    <name type="common">Prevotella bryantii</name>
    <dbReference type="NCBI Taxonomy" id="77095"/>
    <lineage>
        <taxon>Bacteria</taxon>
        <taxon>Pseudomonadati</taxon>
        <taxon>Bacteroidota</taxon>
        <taxon>Bacteroidia</taxon>
        <taxon>Bacteroidales</taxon>
        <taxon>Prevotellaceae</taxon>
        <taxon>Segatella</taxon>
    </lineage>
</organism>
<dbReference type="CDD" id="cd17291">
    <property type="entry name" value="RMtype1_S_MgeORF438P-TRD-CR_like"/>
    <property type="match status" value="1"/>
</dbReference>
<keyword evidence="2" id="KW-0680">Restriction system</keyword>
<feature type="domain" description="Type I restriction modification DNA specificity" evidence="4">
    <location>
        <begin position="1"/>
        <end position="185"/>
    </location>
</feature>
<dbReference type="Pfam" id="PF01420">
    <property type="entry name" value="Methylase_S"/>
    <property type="match status" value="1"/>
</dbReference>
<dbReference type="Proteomes" id="UP000216189">
    <property type="component" value="Unassembled WGS sequence"/>
</dbReference>
<accession>A0ABX4EGY0</accession>
<keyword evidence="3" id="KW-0238">DNA-binding</keyword>
<dbReference type="InterPro" id="IPR044946">
    <property type="entry name" value="Restrct_endonuc_typeI_TRD_sf"/>
</dbReference>
<evidence type="ECO:0000259" key="4">
    <source>
        <dbReference type="Pfam" id="PF01420"/>
    </source>
</evidence>
<dbReference type="InterPro" id="IPR052021">
    <property type="entry name" value="Type-I_RS_S_subunit"/>
</dbReference>
<evidence type="ECO:0000313" key="6">
    <source>
        <dbReference type="Proteomes" id="UP000216189"/>
    </source>
</evidence>
<dbReference type="Gene3D" id="3.90.220.20">
    <property type="entry name" value="DNA methylase specificity domains"/>
    <property type="match status" value="2"/>
</dbReference>
<reference evidence="5 6" key="1">
    <citation type="submission" date="2017-08" db="EMBL/GenBank/DDBJ databases">
        <title>Comparative genomics of non-oral Prevotella species.</title>
        <authorList>
            <person name="Accetto T."/>
            <person name="Nograsek B."/>
            <person name="Avgustin G."/>
        </authorList>
    </citation>
    <scope>NUCLEOTIDE SEQUENCE [LARGE SCALE GENOMIC DNA]</scope>
    <source>
        <strain evidence="5 6">TC1-1</strain>
    </source>
</reference>
<dbReference type="PANTHER" id="PTHR30408:SF13">
    <property type="entry name" value="TYPE I RESTRICTION ENZYME HINDI SPECIFICITY SUBUNIT"/>
    <property type="match status" value="1"/>
</dbReference>
<proteinExistence type="inferred from homology"/>
<dbReference type="RefSeq" id="WP_094448692.1">
    <property type="nucleotide sequence ID" value="NZ_CP091802.1"/>
</dbReference>
<dbReference type="InterPro" id="IPR000055">
    <property type="entry name" value="Restrct_endonuc_typeI_TRD"/>
</dbReference>
<dbReference type="SUPFAM" id="SSF116734">
    <property type="entry name" value="DNA methylase specificity domain"/>
    <property type="match status" value="2"/>
</dbReference>